<keyword evidence="3" id="KW-0227">DNA damage</keyword>
<comment type="subcellular location">
    <subcellularLocation>
        <location evidence="1">Nucleus</location>
    </subcellularLocation>
</comment>
<proteinExistence type="inferred from homology"/>
<dbReference type="GO" id="GO:0032798">
    <property type="term" value="C:Swi5-Sfr1 complex"/>
    <property type="evidence" value="ECO:0007669"/>
    <property type="project" value="EnsemblFungi"/>
</dbReference>
<protein>
    <submittedName>
        <fullName evidence="6">LALA0S10e02168g1_1</fullName>
    </submittedName>
</protein>
<keyword evidence="7" id="KW-1185">Reference proteome</keyword>
<evidence type="ECO:0000256" key="3">
    <source>
        <dbReference type="ARBA" id="ARBA00022763"/>
    </source>
</evidence>
<evidence type="ECO:0000313" key="6">
    <source>
        <dbReference type="EMBL" id="CEP64096.1"/>
    </source>
</evidence>
<evidence type="ECO:0000313" key="7">
    <source>
        <dbReference type="Proteomes" id="UP000054304"/>
    </source>
</evidence>
<dbReference type="EMBL" id="LN736369">
    <property type="protein sequence ID" value="CEP64096.1"/>
    <property type="molecule type" value="Genomic_DNA"/>
</dbReference>
<dbReference type="GeneID" id="34687627"/>
<dbReference type="Gene3D" id="6.10.140.1020">
    <property type="match status" value="1"/>
</dbReference>
<keyword evidence="5" id="KW-0539">Nucleus</keyword>
<accession>A0A0C7NEI3</accession>
<keyword evidence="4" id="KW-0234">DNA repair</keyword>
<dbReference type="GO" id="GO:0000707">
    <property type="term" value="P:meiotic DNA recombinase assembly"/>
    <property type="evidence" value="ECO:0007669"/>
    <property type="project" value="EnsemblFungi"/>
</dbReference>
<dbReference type="GO" id="GO:0007131">
    <property type="term" value="P:reciprocal meiotic recombination"/>
    <property type="evidence" value="ECO:0007669"/>
    <property type="project" value="EnsemblFungi"/>
</dbReference>
<dbReference type="OrthoDB" id="27934at2759"/>
<evidence type="ECO:0000256" key="2">
    <source>
        <dbReference type="ARBA" id="ARBA00008729"/>
    </source>
</evidence>
<dbReference type="RefSeq" id="XP_022630306.1">
    <property type="nucleotide sequence ID" value="XM_022775438.1"/>
</dbReference>
<dbReference type="Pfam" id="PF10376">
    <property type="entry name" value="Mei5"/>
    <property type="match status" value="1"/>
</dbReference>
<organism evidence="6 7">
    <name type="scientific">Lachancea lanzarotensis</name>
    <dbReference type="NCBI Taxonomy" id="1245769"/>
    <lineage>
        <taxon>Eukaryota</taxon>
        <taxon>Fungi</taxon>
        <taxon>Dikarya</taxon>
        <taxon>Ascomycota</taxon>
        <taxon>Saccharomycotina</taxon>
        <taxon>Saccharomycetes</taxon>
        <taxon>Saccharomycetales</taxon>
        <taxon>Saccharomycetaceae</taxon>
        <taxon>Lachancea</taxon>
    </lineage>
</organism>
<comment type="similarity">
    <text evidence="2">Belongs to the SFR1/MEI5 family.</text>
</comment>
<sequence>MAFSASQSKVQTKKFRSPATLHKSYARISSGIEGKRSKYVAEGRQTTDRIRQLKKENLTLESAIKILNTYSKEQEIERLIDKWRSICQAGMAYLLNSTLLKINKMGGYEELVKKEVEAEKRKLEYQFGDQLENEVEDVLESEEFKMMSALDQEELKRQIYDRKEEADKARQTEMEKLDFKVRASSVTEFTMKNLASRLKVNFDMIFES</sequence>
<reference evidence="6 7" key="1">
    <citation type="submission" date="2014-12" db="EMBL/GenBank/DDBJ databases">
        <authorList>
            <person name="Neuveglise Cecile"/>
        </authorList>
    </citation>
    <scope>NUCLEOTIDE SEQUENCE [LARGE SCALE GENOMIC DNA]</scope>
    <source>
        <strain evidence="6 7">CBS 12615</strain>
    </source>
</reference>
<dbReference type="STRING" id="1245769.A0A0C7NEI3"/>
<dbReference type="Proteomes" id="UP000054304">
    <property type="component" value="Unassembled WGS sequence"/>
</dbReference>
<evidence type="ECO:0000256" key="5">
    <source>
        <dbReference type="ARBA" id="ARBA00023242"/>
    </source>
</evidence>
<dbReference type="InterPro" id="IPR018468">
    <property type="entry name" value="SFR1/Mei5"/>
</dbReference>
<gene>
    <name evidence="6" type="ORF">LALA0_S10e02168g</name>
</gene>
<dbReference type="AlphaFoldDB" id="A0A0C7NEI3"/>
<evidence type="ECO:0000256" key="1">
    <source>
        <dbReference type="ARBA" id="ARBA00004123"/>
    </source>
</evidence>
<dbReference type="GO" id="GO:0000794">
    <property type="term" value="C:condensed nuclear chromosome"/>
    <property type="evidence" value="ECO:0007669"/>
    <property type="project" value="EnsemblFungi"/>
</dbReference>
<evidence type="ECO:0000256" key="4">
    <source>
        <dbReference type="ARBA" id="ARBA00023204"/>
    </source>
</evidence>
<dbReference type="HOGENOM" id="CLU_084833_0_0_1"/>
<name>A0A0C7NEI3_9SACH</name>